<evidence type="ECO:0000313" key="1">
    <source>
        <dbReference type="EMBL" id="MBC2776352.1"/>
    </source>
</evidence>
<reference evidence="1 2" key="1">
    <citation type="submission" date="2020-08" db="EMBL/GenBank/DDBJ databases">
        <title>Draft genome sequence of Parasphingopyxis sp. GrpM-11.</title>
        <authorList>
            <person name="Oh J."/>
            <person name="Roh D.-H."/>
        </authorList>
    </citation>
    <scope>NUCLEOTIDE SEQUENCE [LARGE SCALE GENOMIC DNA]</scope>
    <source>
        <strain evidence="1 2">GrpM-11</strain>
    </source>
</reference>
<dbReference type="RefSeq" id="WP_185799641.1">
    <property type="nucleotide sequence ID" value="NZ_JACJVJ010000001.1"/>
</dbReference>
<name>A0A842HTK3_9SPHN</name>
<dbReference type="AlphaFoldDB" id="A0A842HTK3"/>
<dbReference type="EMBL" id="JACJVJ010000001">
    <property type="protein sequence ID" value="MBC2776352.1"/>
    <property type="molecule type" value="Genomic_DNA"/>
</dbReference>
<sequence length="137" mass="14449">MNWVVLAGSIAAVLILAGFAWLLKLGATPQIESEEAAARLARDAHSGFRPIDIALGRDGRAALLLGENGDIVLLRPHGAQIAARVFRAAPPITRAGGELKIATGERMFGDVALQLDEAEAARWAARWENQGGESADA</sequence>
<comment type="caution">
    <text evidence="1">The sequence shown here is derived from an EMBL/GenBank/DDBJ whole genome shotgun (WGS) entry which is preliminary data.</text>
</comment>
<organism evidence="1 2">
    <name type="scientific">Parasphingopyxis marina</name>
    <dbReference type="NCBI Taxonomy" id="2761622"/>
    <lineage>
        <taxon>Bacteria</taxon>
        <taxon>Pseudomonadati</taxon>
        <taxon>Pseudomonadota</taxon>
        <taxon>Alphaproteobacteria</taxon>
        <taxon>Sphingomonadales</taxon>
        <taxon>Sphingomonadaceae</taxon>
        <taxon>Parasphingopyxis</taxon>
    </lineage>
</organism>
<evidence type="ECO:0000313" key="2">
    <source>
        <dbReference type="Proteomes" id="UP000564378"/>
    </source>
</evidence>
<protein>
    <submittedName>
        <fullName evidence="1">Uncharacterized protein</fullName>
    </submittedName>
</protein>
<keyword evidence="2" id="KW-1185">Reference proteome</keyword>
<proteinExistence type="predicted"/>
<dbReference type="Proteomes" id="UP000564378">
    <property type="component" value="Unassembled WGS sequence"/>
</dbReference>
<gene>
    <name evidence="1" type="ORF">H6P80_01840</name>
</gene>
<accession>A0A842HTK3</accession>